<dbReference type="SUPFAM" id="SSF57630">
    <property type="entry name" value="GLA-domain"/>
    <property type="match status" value="2"/>
</dbReference>
<dbReference type="EMBL" id="CALNXI010000055">
    <property type="protein sequence ID" value="CAH3017126.1"/>
    <property type="molecule type" value="Genomic_DNA"/>
</dbReference>
<dbReference type="SUPFAM" id="SSF49785">
    <property type="entry name" value="Galactose-binding domain-like"/>
    <property type="match status" value="2"/>
</dbReference>
<reference evidence="8 9" key="1">
    <citation type="submission" date="2022-05" db="EMBL/GenBank/DDBJ databases">
        <authorList>
            <consortium name="Genoscope - CEA"/>
            <person name="William W."/>
        </authorList>
    </citation>
    <scope>NUCLEOTIDE SEQUENCE [LARGE SCALE GENOMIC DNA]</scope>
</reference>
<feature type="domain" description="Fibronectin type-II" evidence="7">
    <location>
        <begin position="254"/>
        <end position="300"/>
    </location>
</feature>
<dbReference type="Pfam" id="PF00040">
    <property type="entry name" value="fn2"/>
    <property type="match status" value="2"/>
</dbReference>
<feature type="domain" description="F5/8 type C" evidence="5">
    <location>
        <begin position="373"/>
        <end position="525"/>
    </location>
</feature>
<comment type="caution">
    <text evidence="3">Lacks conserved residue(s) required for the propagation of feature annotation.</text>
</comment>
<keyword evidence="4" id="KW-0732">Signal</keyword>
<evidence type="ECO:0000313" key="9">
    <source>
        <dbReference type="Proteomes" id="UP001159427"/>
    </source>
</evidence>
<dbReference type="SMART" id="SM00059">
    <property type="entry name" value="FN2"/>
    <property type="match status" value="2"/>
</dbReference>
<proteinExistence type="predicted"/>
<dbReference type="PANTHER" id="PTHR24543">
    <property type="entry name" value="MULTICOPPER OXIDASE-RELATED"/>
    <property type="match status" value="1"/>
</dbReference>
<keyword evidence="1" id="KW-0677">Repeat</keyword>
<feature type="domain" description="Gla" evidence="6">
    <location>
        <begin position="315"/>
        <end position="361"/>
    </location>
</feature>
<dbReference type="Proteomes" id="UP001159427">
    <property type="component" value="Unassembled WGS sequence"/>
</dbReference>
<evidence type="ECO:0000259" key="5">
    <source>
        <dbReference type="PROSITE" id="PS50022"/>
    </source>
</evidence>
<dbReference type="SMART" id="SM00231">
    <property type="entry name" value="FA58C"/>
    <property type="match status" value="2"/>
</dbReference>
<dbReference type="Gene3D" id="2.10.10.10">
    <property type="entry name" value="Fibronectin, type II, collagen-binding"/>
    <property type="match status" value="2"/>
</dbReference>
<dbReference type="InterPro" id="IPR013806">
    <property type="entry name" value="Kringle-like"/>
</dbReference>
<comment type="caution">
    <text evidence="8">The sequence shown here is derived from an EMBL/GenBank/DDBJ whole genome shotgun (WGS) entry which is preliminary data.</text>
</comment>
<feature type="domain" description="Gla" evidence="6">
    <location>
        <begin position="36"/>
        <end position="82"/>
    </location>
</feature>
<feature type="domain" description="F5/8 type C" evidence="5">
    <location>
        <begin position="94"/>
        <end position="245"/>
    </location>
</feature>
<dbReference type="PROSITE" id="PS50022">
    <property type="entry name" value="FA58C_3"/>
    <property type="match status" value="2"/>
</dbReference>
<evidence type="ECO:0000313" key="8">
    <source>
        <dbReference type="EMBL" id="CAH3017126.1"/>
    </source>
</evidence>
<dbReference type="PROSITE" id="PS00011">
    <property type="entry name" value="GLA_1"/>
    <property type="match status" value="1"/>
</dbReference>
<dbReference type="Gene3D" id="4.10.740.10">
    <property type="entry name" value="Coagulation Factor IX"/>
    <property type="match status" value="2"/>
</dbReference>
<dbReference type="SUPFAM" id="SSF57440">
    <property type="entry name" value="Kringle-like"/>
    <property type="match status" value="2"/>
</dbReference>
<dbReference type="InterPro" id="IPR000421">
    <property type="entry name" value="FA58C"/>
</dbReference>
<keyword evidence="2" id="KW-1015">Disulfide bond</keyword>
<dbReference type="InterPro" id="IPR008979">
    <property type="entry name" value="Galactose-bd-like_sf"/>
</dbReference>
<dbReference type="InterPro" id="IPR036943">
    <property type="entry name" value="FN_type2_sf"/>
</dbReference>
<sequence length="584" mass="67861">MCIVKPLSFTVFLALTCSCHGGLLGESREKIVLDKKDAFNFFNALKSSINHECYEEDCTFGEVVDHYGSSEQTYEYWNTYQCKKFKKDCNDLACRGNAIGMENYKISGGGIYGSSWYSPYVDFLPSQGRLNNRKGSWCPKSNEEDKQPYLQIELPQRHGVCAIATQGSSVHDTDYVTKYEIQTSLDKKNWVTYKENGTNKVFFGNTNAKDMVKRNLERPVLAMFIRFLPKEWKSWPCMRVEVYGKPANCTVRTTDNKCCVFSFLYKGERMFTCTSYSFGRKWCATTYDYDNDGQWGKCLGFSRRAQDVVLTKDEASSFYKRFFDDNIDEECYGEESCDFEEVAEKFGQSEQSYEYWNTYRCNTSNYRCQDVKCRGHPTGMHSKEIPDENIVASSWQEPFHSFRPEAGRLDNEDGVWCPNTLGNPDKNHYVQIEFPSRYNVCAVATQGSPLHSTDWVKKYRLQFSLDGKNFTTYTENGTVREFTGNTNSGDMIKHDLNRPITAHFIRFIPVEWNYKPCMRVEIYGGAIACPWKTKNDKCCVFPFIYKGEKHYKCITDWVWMPWCATTSNYDKDKKWENCLPRSKQ</sequence>
<gene>
    <name evidence="8" type="ORF">PEVE_00035466</name>
</gene>
<dbReference type="Pfam" id="PF00594">
    <property type="entry name" value="Gla"/>
    <property type="match status" value="1"/>
</dbReference>
<evidence type="ECO:0000259" key="7">
    <source>
        <dbReference type="PROSITE" id="PS51092"/>
    </source>
</evidence>
<keyword evidence="9" id="KW-1185">Reference proteome</keyword>
<feature type="signal peptide" evidence="4">
    <location>
        <begin position="1"/>
        <end position="21"/>
    </location>
</feature>
<evidence type="ECO:0000259" key="6">
    <source>
        <dbReference type="PROSITE" id="PS50998"/>
    </source>
</evidence>
<dbReference type="Pfam" id="PF00754">
    <property type="entry name" value="F5_F8_type_C"/>
    <property type="match status" value="2"/>
</dbReference>
<organism evidence="8 9">
    <name type="scientific">Porites evermanni</name>
    <dbReference type="NCBI Taxonomy" id="104178"/>
    <lineage>
        <taxon>Eukaryota</taxon>
        <taxon>Metazoa</taxon>
        <taxon>Cnidaria</taxon>
        <taxon>Anthozoa</taxon>
        <taxon>Hexacorallia</taxon>
        <taxon>Scleractinia</taxon>
        <taxon>Fungiina</taxon>
        <taxon>Poritidae</taxon>
        <taxon>Porites</taxon>
    </lineage>
</organism>
<dbReference type="InterPro" id="IPR035972">
    <property type="entry name" value="GLA-like_dom_SF"/>
</dbReference>
<feature type="domain" description="Fibronectin type-II" evidence="7">
    <location>
        <begin position="534"/>
        <end position="580"/>
    </location>
</feature>
<dbReference type="Gene3D" id="2.60.120.260">
    <property type="entry name" value="Galactose-binding domain-like"/>
    <property type="match status" value="2"/>
</dbReference>
<dbReference type="PROSITE" id="PS01285">
    <property type="entry name" value="FA58C_1"/>
    <property type="match status" value="1"/>
</dbReference>
<dbReference type="InterPro" id="IPR000562">
    <property type="entry name" value="FN_type2_dom"/>
</dbReference>
<dbReference type="CDD" id="cd00057">
    <property type="entry name" value="FA58C"/>
    <property type="match status" value="2"/>
</dbReference>
<feature type="chain" id="PRO_5045076020" evidence="4">
    <location>
        <begin position="22"/>
        <end position="584"/>
    </location>
</feature>
<dbReference type="PROSITE" id="PS50998">
    <property type="entry name" value="GLA_2"/>
    <property type="match status" value="2"/>
</dbReference>
<dbReference type="PROSITE" id="PS51092">
    <property type="entry name" value="FN2_2"/>
    <property type="match status" value="2"/>
</dbReference>
<dbReference type="InterPro" id="IPR017857">
    <property type="entry name" value="Coagulation_fac-like_Gla_dom"/>
</dbReference>
<evidence type="ECO:0000256" key="2">
    <source>
        <dbReference type="ARBA" id="ARBA00023157"/>
    </source>
</evidence>
<protein>
    <submittedName>
        <fullName evidence="8">Uncharacterized protein</fullName>
    </submittedName>
</protein>
<name>A0ABN8LN73_9CNID</name>
<accession>A0ABN8LN73</accession>
<evidence type="ECO:0000256" key="4">
    <source>
        <dbReference type="SAM" id="SignalP"/>
    </source>
</evidence>
<evidence type="ECO:0000256" key="3">
    <source>
        <dbReference type="PROSITE-ProRule" id="PRU00479"/>
    </source>
</evidence>
<evidence type="ECO:0000256" key="1">
    <source>
        <dbReference type="ARBA" id="ARBA00022737"/>
    </source>
</evidence>
<dbReference type="PROSITE" id="PS51257">
    <property type="entry name" value="PROKAR_LIPOPROTEIN"/>
    <property type="match status" value="1"/>
</dbReference>
<dbReference type="CDD" id="cd00062">
    <property type="entry name" value="FN2"/>
    <property type="match status" value="1"/>
</dbReference>
<dbReference type="InterPro" id="IPR000294">
    <property type="entry name" value="GLA_domain"/>
</dbReference>